<proteinExistence type="predicted"/>
<reference evidence="1" key="1">
    <citation type="submission" date="2018-02" db="EMBL/GenBank/DDBJ databases">
        <title>Rhizophora mucronata_Transcriptome.</title>
        <authorList>
            <person name="Meera S.P."/>
            <person name="Sreeshan A."/>
            <person name="Augustine A."/>
        </authorList>
    </citation>
    <scope>NUCLEOTIDE SEQUENCE</scope>
    <source>
        <tissue evidence="1">Leaf</tissue>
    </source>
</reference>
<name>A0A2P2NL98_RHIMU</name>
<evidence type="ECO:0000313" key="1">
    <source>
        <dbReference type="EMBL" id="MBX43268.1"/>
    </source>
</evidence>
<dbReference type="EMBL" id="GGEC01062784">
    <property type="protein sequence ID" value="MBX43268.1"/>
    <property type="molecule type" value="Transcribed_RNA"/>
</dbReference>
<accession>A0A2P2NL98</accession>
<sequence length="61" mass="7074">MNFEFVEFMTGGGEYLQKCQQNIRVYNPLEHQVRGMCFNHNINNGSISNVPASSWQARSRH</sequence>
<organism evidence="1">
    <name type="scientific">Rhizophora mucronata</name>
    <name type="common">Asiatic mangrove</name>
    <dbReference type="NCBI Taxonomy" id="61149"/>
    <lineage>
        <taxon>Eukaryota</taxon>
        <taxon>Viridiplantae</taxon>
        <taxon>Streptophyta</taxon>
        <taxon>Embryophyta</taxon>
        <taxon>Tracheophyta</taxon>
        <taxon>Spermatophyta</taxon>
        <taxon>Magnoliopsida</taxon>
        <taxon>eudicotyledons</taxon>
        <taxon>Gunneridae</taxon>
        <taxon>Pentapetalae</taxon>
        <taxon>rosids</taxon>
        <taxon>fabids</taxon>
        <taxon>Malpighiales</taxon>
        <taxon>Rhizophoraceae</taxon>
        <taxon>Rhizophora</taxon>
    </lineage>
</organism>
<dbReference type="AlphaFoldDB" id="A0A2P2NL98"/>
<protein>
    <submittedName>
        <fullName evidence="1">Uncharacterized protein</fullName>
    </submittedName>
</protein>